<gene>
    <name evidence="2" type="ORF">EDM56_00330</name>
</gene>
<evidence type="ECO:0000313" key="3">
    <source>
        <dbReference type="Proteomes" id="UP000271031"/>
    </source>
</evidence>
<accession>A0A3M8DZF7</accession>
<protein>
    <submittedName>
        <fullName evidence="2">Glycerophosphodiester phosphodiesterase</fullName>
    </submittedName>
</protein>
<dbReference type="Gene3D" id="3.20.20.190">
    <property type="entry name" value="Phosphatidylinositol (PI) phosphodiesterase"/>
    <property type="match status" value="1"/>
</dbReference>
<sequence length="243" mass="26968">MKRTPIVLAHRGASANAPENTLAAFREGLAQGAHGVELDVHLTADGKLCVIHDHELGRTTTGSGRVHEKTMEQLKREDARGWFGTAFADERVPQLEEVLAVFPEGHLINIEIKSGPVRYPGIGRKVAEAIGDWKEKFRFIISSFDHQVLEEVHQTEPSLPLGLLFEARLYRLASYIQSLPYPVHAVHVWHHLVDRELVEEAHKCGLLVLTYTVDHEHDVARLAEAGVDGLISNGPGRVLSLLT</sequence>
<reference evidence="2 3" key="1">
    <citation type="submission" date="2018-10" db="EMBL/GenBank/DDBJ databases">
        <title>Phylogenomics of Brevibacillus.</title>
        <authorList>
            <person name="Dunlap C."/>
        </authorList>
    </citation>
    <scope>NUCLEOTIDE SEQUENCE [LARGE SCALE GENOMIC DNA]</scope>
    <source>
        <strain evidence="2 3">JCM 15716</strain>
    </source>
</reference>
<dbReference type="AlphaFoldDB" id="A0A3M8DZF7"/>
<dbReference type="PROSITE" id="PS51704">
    <property type="entry name" value="GP_PDE"/>
    <property type="match status" value="1"/>
</dbReference>
<comment type="caution">
    <text evidence="2">The sequence shown here is derived from an EMBL/GenBank/DDBJ whole genome shotgun (WGS) entry which is preliminary data.</text>
</comment>
<organism evidence="2 3">
    <name type="scientific">Brevibacillus fluminis</name>
    <dbReference type="NCBI Taxonomy" id="511487"/>
    <lineage>
        <taxon>Bacteria</taxon>
        <taxon>Bacillati</taxon>
        <taxon>Bacillota</taxon>
        <taxon>Bacilli</taxon>
        <taxon>Bacillales</taxon>
        <taxon>Paenibacillaceae</taxon>
        <taxon>Brevibacillus</taxon>
    </lineage>
</organism>
<feature type="domain" description="GP-PDE" evidence="1">
    <location>
        <begin position="5"/>
        <end position="242"/>
    </location>
</feature>
<dbReference type="InterPro" id="IPR017946">
    <property type="entry name" value="PLC-like_Pdiesterase_TIM-brl"/>
</dbReference>
<keyword evidence="3" id="KW-1185">Reference proteome</keyword>
<dbReference type="OrthoDB" id="384721at2"/>
<dbReference type="RefSeq" id="WP_122915888.1">
    <property type="nucleotide sequence ID" value="NZ_RHHQ01000002.1"/>
</dbReference>
<dbReference type="GO" id="GO:0008081">
    <property type="term" value="F:phosphoric diester hydrolase activity"/>
    <property type="evidence" value="ECO:0007669"/>
    <property type="project" value="InterPro"/>
</dbReference>
<dbReference type="EMBL" id="RHHQ01000002">
    <property type="protein sequence ID" value="RNB92631.1"/>
    <property type="molecule type" value="Genomic_DNA"/>
</dbReference>
<dbReference type="PANTHER" id="PTHR46211:SF14">
    <property type="entry name" value="GLYCEROPHOSPHODIESTER PHOSPHODIESTERASE"/>
    <property type="match status" value="1"/>
</dbReference>
<name>A0A3M8DZF7_9BACL</name>
<dbReference type="PANTHER" id="PTHR46211">
    <property type="entry name" value="GLYCEROPHOSPHORYL DIESTER PHOSPHODIESTERASE"/>
    <property type="match status" value="1"/>
</dbReference>
<dbReference type="SUPFAM" id="SSF51695">
    <property type="entry name" value="PLC-like phosphodiesterases"/>
    <property type="match status" value="1"/>
</dbReference>
<dbReference type="InterPro" id="IPR030395">
    <property type="entry name" value="GP_PDE_dom"/>
</dbReference>
<evidence type="ECO:0000259" key="1">
    <source>
        <dbReference type="PROSITE" id="PS51704"/>
    </source>
</evidence>
<dbReference type="GO" id="GO:0006629">
    <property type="term" value="P:lipid metabolic process"/>
    <property type="evidence" value="ECO:0007669"/>
    <property type="project" value="InterPro"/>
</dbReference>
<dbReference type="Pfam" id="PF03009">
    <property type="entry name" value="GDPD"/>
    <property type="match status" value="1"/>
</dbReference>
<dbReference type="Proteomes" id="UP000271031">
    <property type="component" value="Unassembled WGS sequence"/>
</dbReference>
<evidence type="ECO:0000313" key="2">
    <source>
        <dbReference type="EMBL" id="RNB92631.1"/>
    </source>
</evidence>
<proteinExistence type="predicted"/>